<dbReference type="EMBL" id="JBHTGQ010000032">
    <property type="protein sequence ID" value="MFC7751047.1"/>
    <property type="molecule type" value="Genomic_DNA"/>
</dbReference>
<dbReference type="CDD" id="cd00305">
    <property type="entry name" value="Cu-Zn_Superoxide_Dismutase"/>
    <property type="match status" value="1"/>
</dbReference>
<feature type="domain" description="Superoxide dismutase copper/zinc binding" evidence="3">
    <location>
        <begin position="51"/>
        <end position="184"/>
    </location>
</feature>
<dbReference type="Proteomes" id="UP001596528">
    <property type="component" value="Unassembled WGS sequence"/>
</dbReference>
<comment type="caution">
    <text evidence="4">The sequence shown here is derived from an EMBL/GenBank/DDBJ whole genome shotgun (WGS) entry which is preliminary data.</text>
</comment>
<keyword evidence="2" id="KW-0732">Signal</keyword>
<dbReference type="PANTHER" id="PTHR10003">
    <property type="entry name" value="SUPEROXIDE DISMUTASE CU-ZN -RELATED"/>
    <property type="match status" value="1"/>
</dbReference>
<dbReference type="Pfam" id="PF00080">
    <property type="entry name" value="Sod_Cu"/>
    <property type="match status" value="1"/>
</dbReference>
<evidence type="ECO:0000313" key="5">
    <source>
        <dbReference type="Proteomes" id="UP001596528"/>
    </source>
</evidence>
<accession>A0ABW2V4H8</accession>
<dbReference type="Gene3D" id="2.60.40.200">
    <property type="entry name" value="Superoxide dismutase, copper/zinc binding domain"/>
    <property type="match status" value="1"/>
</dbReference>
<keyword evidence="5" id="KW-1185">Reference proteome</keyword>
<feature type="chain" id="PRO_5045418443" evidence="2">
    <location>
        <begin position="33"/>
        <end position="185"/>
    </location>
</feature>
<evidence type="ECO:0000256" key="2">
    <source>
        <dbReference type="SAM" id="SignalP"/>
    </source>
</evidence>
<dbReference type="RefSeq" id="WP_138789501.1">
    <property type="nucleotide sequence ID" value="NZ_JBHTGQ010000032.1"/>
</dbReference>
<sequence>MYRIRAIKAAKGAALLAVVLSVLPGCGSDAVANEPAPSSITVTLRDGSGAVKGQAVLTEADGGVRMRVTVNGLAPGRHGIHFHEKGVCQGPDFASAGEHLNPAGKHHGLENPEGPHAGDLPNLTVDAKGSSDIVLFSPLVTLQAGKPNSLRKPGGTALIVHEKADDQKTDPSGNSGARMLCGVIE</sequence>
<organism evidence="4 5">
    <name type="scientific">Paenibacillus thermoaerophilus</name>
    <dbReference type="NCBI Taxonomy" id="1215385"/>
    <lineage>
        <taxon>Bacteria</taxon>
        <taxon>Bacillati</taxon>
        <taxon>Bacillota</taxon>
        <taxon>Bacilli</taxon>
        <taxon>Bacillales</taxon>
        <taxon>Paenibacillaceae</taxon>
        <taxon>Paenibacillus</taxon>
    </lineage>
</organism>
<reference evidence="5" key="1">
    <citation type="journal article" date="2019" name="Int. J. Syst. Evol. Microbiol.">
        <title>The Global Catalogue of Microorganisms (GCM) 10K type strain sequencing project: providing services to taxonomists for standard genome sequencing and annotation.</title>
        <authorList>
            <consortium name="The Broad Institute Genomics Platform"/>
            <consortium name="The Broad Institute Genome Sequencing Center for Infectious Disease"/>
            <person name="Wu L."/>
            <person name="Ma J."/>
        </authorList>
    </citation>
    <scope>NUCLEOTIDE SEQUENCE [LARGE SCALE GENOMIC DNA]</scope>
    <source>
        <strain evidence="5">JCM 18657</strain>
    </source>
</reference>
<evidence type="ECO:0000259" key="3">
    <source>
        <dbReference type="Pfam" id="PF00080"/>
    </source>
</evidence>
<name>A0ABW2V4H8_9BACL</name>
<feature type="signal peptide" evidence="2">
    <location>
        <begin position="1"/>
        <end position="32"/>
    </location>
</feature>
<proteinExistence type="inferred from homology"/>
<dbReference type="InterPro" id="IPR001424">
    <property type="entry name" value="SOD_Cu_Zn_dom"/>
</dbReference>
<comment type="similarity">
    <text evidence="1">Belongs to the Cu-Zn superoxide dismutase family.</text>
</comment>
<dbReference type="SUPFAM" id="SSF49329">
    <property type="entry name" value="Cu,Zn superoxide dismutase-like"/>
    <property type="match status" value="1"/>
</dbReference>
<dbReference type="InterPro" id="IPR036423">
    <property type="entry name" value="SOD-like_Cu/Zn_dom_sf"/>
</dbReference>
<evidence type="ECO:0000256" key="1">
    <source>
        <dbReference type="ARBA" id="ARBA00010457"/>
    </source>
</evidence>
<evidence type="ECO:0000313" key="4">
    <source>
        <dbReference type="EMBL" id="MFC7751047.1"/>
    </source>
</evidence>
<gene>
    <name evidence="4" type="ORF">ACFQWB_14065</name>
</gene>
<dbReference type="InterPro" id="IPR024134">
    <property type="entry name" value="SOD_Cu/Zn_/chaperone"/>
</dbReference>
<protein>
    <submittedName>
        <fullName evidence="4">Superoxide dismutase family protein</fullName>
    </submittedName>
</protein>